<dbReference type="STRING" id="420890.LCGL_0878"/>
<protein>
    <recommendedName>
        <fullName evidence="1">Peptidase C51 domain-containing protein</fullName>
    </recommendedName>
</protein>
<dbReference type="SUPFAM" id="SSF54001">
    <property type="entry name" value="Cysteine proteinases"/>
    <property type="match status" value="1"/>
</dbReference>
<dbReference type="Proteomes" id="UP000008520">
    <property type="component" value="Chromosome"/>
</dbReference>
<dbReference type="EMBL" id="AP009333">
    <property type="protein sequence ID" value="BAK60338.1"/>
    <property type="molecule type" value="Genomic_DNA"/>
</dbReference>
<dbReference type="PATRIC" id="fig|420890.5.peg.874"/>
<dbReference type="AlphaFoldDB" id="F9VDD7"/>
<dbReference type="InterPro" id="IPR007921">
    <property type="entry name" value="CHAP_dom"/>
</dbReference>
<keyword evidence="3" id="KW-1185">Reference proteome</keyword>
<evidence type="ECO:0000259" key="1">
    <source>
        <dbReference type="Pfam" id="PF05257"/>
    </source>
</evidence>
<name>F9VDD7_LACGL</name>
<dbReference type="KEGG" id="lgv:LCGL_0878"/>
<sequence>MYNVTATIGPLVGKQVGYSSSAGQCGALASYWLSVLTDKAYQFAYGMAGINAQWVPGSDCATAWNVYTQTDWSAIGFEKIDNPSFSQLKAGDIFFISARDGLSTGHVGIVASVANGNVVTYEQNVLGAMYVQELPDDNSWSWYNGFSGVVRKKEEKPSTGGGENNQTTKGENLMKFIQITDGIYKNNQVLITPDSARWVKSKQESQGLQKLYGVIKMDHASFEGAYMGQYYTLKDKSGFPKDLATLFKK</sequence>
<dbReference type="Gene3D" id="3.90.1720.60">
    <property type="match status" value="1"/>
</dbReference>
<dbReference type="HOGENOM" id="CLU_1114699_0_0_9"/>
<organism evidence="2 3">
    <name type="scientific">Lactococcus garvieae (strain Lg2)</name>
    <name type="common">Enterococcus seriolicida</name>
    <dbReference type="NCBI Taxonomy" id="420890"/>
    <lineage>
        <taxon>Bacteria</taxon>
        <taxon>Bacillati</taxon>
        <taxon>Bacillota</taxon>
        <taxon>Bacilli</taxon>
        <taxon>Lactobacillales</taxon>
        <taxon>Streptococcaceae</taxon>
        <taxon>Lactococcus</taxon>
    </lineage>
</organism>
<evidence type="ECO:0000313" key="3">
    <source>
        <dbReference type="Proteomes" id="UP000008520"/>
    </source>
</evidence>
<dbReference type="Pfam" id="PF05257">
    <property type="entry name" value="CHAP"/>
    <property type="match status" value="1"/>
</dbReference>
<accession>F9VDD7</accession>
<reference evidence="2 3" key="1">
    <citation type="journal article" date="2011" name="PLoS ONE">
        <title>Complete genome sequence and comparative analysis of the fish pathogen Lactococcus garvieae.</title>
        <authorList>
            <person name="Morita H."/>
            <person name="Toh H."/>
            <person name="Oshima K."/>
            <person name="Yoshizaki M."/>
            <person name="Kawanishi M."/>
            <person name="Nakaya K."/>
            <person name="Suzuki T."/>
            <person name="Miyauchi E."/>
            <person name="Ishii Y."/>
            <person name="Tanabe S."/>
            <person name="Murakami M."/>
            <person name="Hattori M."/>
        </authorList>
    </citation>
    <scope>NUCLEOTIDE SEQUENCE [LARGE SCALE GENOMIC DNA]</scope>
    <source>
        <strain evidence="2 3">Lg2</strain>
    </source>
</reference>
<gene>
    <name evidence="2" type="ordered locus">LCGL_0878</name>
</gene>
<proteinExistence type="predicted"/>
<feature type="domain" description="Peptidase C51" evidence="1">
    <location>
        <begin position="20"/>
        <end position="124"/>
    </location>
</feature>
<dbReference type="RefSeq" id="WP_014024686.1">
    <property type="nucleotide sequence ID" value="NC_017490.1"/>
</dbReference>
<dbReference type="InterPro" id="IPR038765">
    <property type="entry name" value="Papain-like_cys_pep_sf"/>
</dbReference>
<evidence type="ECO:0000313" key="2">
    <source>
        <dbReference type="EMBL" id="BAK60338.1"/>
    </source>
</evidence>